<dbReference type="RefSeq" id="WP_200698414.1">
    <property type="nucleotide sequence ID" value="NZ_JAQOSK010000013.1"/>
</dbReference>
<feature type="chain" id="PRO_5046036423" description="Ricin B lectin domain-containing protein" evidence="1">
    <location>
        <begin position="33"/>
        <end position="167"/>
    </location>
</feature>
<proteinExistence type="predicted"/>
<evidence type="ECO:0008006" key="4">
    <source>
        <dbReference type="Google" id="ProtNLM"/>
    </source>
</evidence>
<evidence type="ECO:0000313" key="3">
    <source>
        <dbReference type="Proteomes" id="UP001221328"/>
    </source>
</evidence>
<name>A0ABT5G1F8_9ACTN</name>
<dbReference type="PROSITE" id="PS50231">
    <property type="entry name" value="RICIN_B_LECTIN"/>
    <property type="match status" value="1"/>
</dbReference>
<sequence>MSSWRTSLRLSTPVGLAAVLLATAGTLTPASAQTNWTYTNDYEGNCLVASPTTANVWSGTCNDSLVTRNWHWGATTTTAFGYTFRRLVSNANGDCLTTDWKSQNNAVWTSPCGGSGQQFWNADDHRIMNTWGHQLRTSDNGDAVYSSTAEVTDQIPLARFDWYGAHD</sequence>
<comment type="caution">
    <text evidence="2">The sequence shown here is derived from an EMBL/GenBank/DDBJ whole genome shotgun (WGS) entry which is preliminary data.</text>
</comment>
<keyword evidence="1" id="KW-0732">Signal</keyword>
<gene>
    <name evidence="2" type="ORF">PO587_29620</name>
</gene>
<keyword evidence="3" id="KW-1185">Reference proteome</keyword>
<protein>
    <recommendedName>
        <fullName evidence="4">Ricin B lectin domain-containing protein</fullName>
    </recommendedName>
</protein>
<dbReference type="SUPFAM" id="SSF50370">
    <property type="entry name" value="Ricin B-like lectins"/>
    <property type="match status" value="1"/>
</dbReference>
<dbReference type="EMBL" id="JAQOSK010000013">
    <property type="protein sequence ID" value="MDC2958610.1"/>
    <property type="molecule type" value="Genomic_DNA"/>
</dbReference>
<dbReference type="InterPro" id="IPR035992">
    <property type="entry name" value="Ricin_B-like_lectins"/>
</dbReference>
<organism evidence="2 3">
    <name type="scientific">Streptomyces gilvifuscus</name>
    <dbReference type="NCBI Taxonomy" id="1550617"/>
    <lineage>
        <taxon>Bacteria</taxon>
        <taxon>Bacillati</taxon>
        <taxon>Actinomycetota</taxon>
        <taxon>Actinomycetes</taxon>
        <taxon>Kitasatosporales</taxon>
        <taxon>Streptomycetaceae</taxon>
        <taxon>Streptomyces</taxon>
    </lineage>
</organism>
<dbReference type="Proteomes" id="UP001221328">
    <property type="component" value="Unassembled WGS sequence"/>
</dbReference>
<reference evidence="2 3" key="1">
    <citation type="journal article" date="2015" name="Int. J. Syst. Evol. Microbiol.">
        <title>Streptomyces gilvifuscus sp. nov., an actinomycete that produces antibacterial compounds isolated from soil.</title>
        <authorList>
            <person name="Nguyen T.M."/>
            <person name="Kim J."/>
        </authorList>
    </citation>
    <scope>NUCLEOTIDE SEQUENCE [LARGE SCALE GENOMIC DNA]</scope>
    <source>
        <strain evidence="2 3">T113</strain>
    </source>
</reference>
<accession>A0ABT5G1F8</accession>
<feature type="signal peptide" evidence="1">
    <location>
        <begin position="1"/>
        <end position="32"/>
    </location>
</feature>
<evidence type="ECO:0000256" key="1">
    <source>
        <dbReference type="SAM" id="SignalP"/>
    </source>
</evidence>
<evidence type="ECO:0000313" key="2">
    <source>
        <dbReference type="EMBL" id="MDC2958610.1"/>
    </source>
</evidence>